<keyword evidence="3" id="KW-1185">Reference proteome</keyword>
<evidence type="ECO:0000313" key="3">
    <source>
        <dbReference type="Proteomes" id="UP001595868"/>
    </source>
</evidence>
<sequence length="293" mass="32777">MAEDMGSTVPRRQLGRTLRQLRLESQITLDGAADALDCSRQKVWRIECGIGAVRGVDVRAMCELYDATAELTTALVALAGETRSKGWWHAYGDAIPEWFELYVGLETTASRIRRYDESLIPGLLQTRHYARAVYQHRTDLNEEERERLVEIRIQRQALLIRRLPPPPRMDVILSEAALLRVVGSPAAMADQLCHLLRVDDLPSVSIRVLPLSAGLHFGAVAGTFVMLEFPLGSRVIPDPPVIYCESLSGALYLDRSHEFALYEQAWASLDELALDGEQSRHLIGKIIGEVHRG</sequence>
<dbReference type="InterPro" id="IPR001387">
    <property type="entry name" value="Cro/C1-type_HTH"/>
</dbReference>
<dbReference type="InterPro" id="IPR010982">
    <property type="entry name" value="Lambda_DNA-bd_dom_sf"/>
</dbReference>
<organism evidence="2 3">
    <name type="scientific">Micromonospora zhanjiangensis</name>
    <dbReference type="NCBI Taxonomy" id="1522057"/>
    <lineage>
        <taxon>Bacteria</taxon>
        <taxon>Bacillati</taxon>
        <taxon>Actinomycetota</taxon>
        <taxon>Actinomycetes</taxon>
        <taxon>Micromonosporales</taxon>
        <taxon>Micromonosporaceae</taxon>
        <taxon>Micromonospora</taxon>
    </lineage>
</organism>
<dbReference type="RefSeq" id="WP_377545532.1">
    <property type="nucleotide sequence ID" value="NZ_JBHSBN010000008.1"/>
</dbReference>
<accession>A0ABV8KLS6</accession>
<dbReference type="InterPro" id="IPR043917">
    <property type="entry name" value="DUF5753"/>
</dbReference>
<protein>
    <submittedName>
        <fullName evidence="2">Helix-turn-helix domain-containing protein</fullName>
    </submittedName>
</protein>
<dbReference type="Proteomes" id="UP001595868">
    <property type="component" value="Unassembled WGS sequence"/>
</dbReference>
<dbReference type="Pfam" id="PF13560">
    <property type="entry name" value="HTH_31"/>
    <property type="match status" value="1"/>
</dbReference>
<dbReference type="PROSITE" id="PS50943">
    <property type="entry name" value="HTH_CROC1"/>
    <property type="match status" value="1"/>
</dbReference>
<evidence type="ECO:0000259" key="1">
    <source>
        <dbReference type="PROSITE" id="PS50943"/>
    </source>
</evidence>
<proteinExistence type="predicted"/>
<reference evidence="3" key="1">
    <citation type="journal article" date="2019" name="Int. J. Syst. Evol. Microbiol.">
        <title>The Global Catalogue of Microorganisms (GCM) 10K type strain sequencing project: providing services to taxonomists for standard genome sequencing and annotation.</title>
        <authorList>
            <consortium name="The Broad Institute Genomics Platform"/>
            <consortium name="The Broad Institute Genome Sequencing Center for Infectious Disease"/>
            <person name="Wu L."/>
            <person name="Ma J."/>
        </authorList>
    </citation>
    <scope>NUCLEOTIDE SEQUENCE [LARGE SCALE GENOMIC DNA]</scope>
    <source>
        <strain evidence="3">2902at01</strain>
    </source>
</reference>
<comment type="caution">
    <text evidence="2">The sequence shown here is derived from an EMBL/GenBank/DDBJ whole genome shotgun (WGS) entry which is preliminary data.</text>
</comment>
<name>A0ABV8KLS6_9ACTN</name>
<dbReference type="Gene3D" id="1.10.260.40">
    <property type="entry name" value="lambda repressor-like DNA-binding domains"/>
    <property type="match status" value="1"/>
</dbReference>
<dbReference type="Pfam" id="PF19054">
    <property type="entry name" value="DUF5753"/>
    <property type="match status" value="1"/>
</dbReference>
<gene>
    <name evidence="2" type="ORF">ACFOX0_13970</name>
</gene>
<evidence type="ECO:0000313" key="2">
    <source>
        <dbReference type="EMBL" id="MFC4107028.1"/>
    </source>
</evidence>
<dbReference type="SUPFAM" id="SSF47413">
    <property type="entry name" value="lambda repressor-like DNA-binding domains"/>
    <property type="match status" value="1"/>
</dbReference>
<dbReference type="CDD" id="cd00093">
    <property type="entry name" value="HTH_XRE"/>
    <property type="match status" value="1"/>
</dbReference>
<feature type="domain" description="HTH cro/C1-type" evidence="1">
    <location>
        <begin position="18"/>
        <end position="71"/>
    </location>
</feature>
<dbReference type="EMBL" id="JBHSBN010000008">
    <property type="protein sequence ID" value="MFC4107028.1"/>
    <property type="molecule type" value="Genomic_DNA"/>
</dbReference>